<reference evidence="2" key="2">
    <citation type="submission" date="2015-11" db="EMBL/GenBank/DDBJ databases">
        <authorList>
            <person name="Zhang Y."/>
            <person name="Guo Z."/>
        </authorList>
    </citation>
    <scope>NUCLEOTIDE SEQUENCE</scope>
</reference>
<dbReference type="OrthoDB" id="366284at2759"/>
<dbReference type="GO" id="GO:0005737">
    <property type="term" value="C:cytoplasm"/>
    <property type="evidence" value="ECO:0007669"/>
    <property type="project" value="InterPro"/>
</dbReference>
<dbReference type="PANTHER" id="PTHR46421:SF1">
    <property type="entry name" value="PROGRAMMED CELL DEATH PROTEIN 2-LIKE"/>
    <property type="match status" value="1"/>
</dbReference>
<dbReference type="AlphaFoldDB" id="A0A068YA43"/>
<dbReference type="InterPro" id="IPR052815">
    <property type="entry name" value="PDCD2-like_regulator"/>
</dbReference>
<evidence type="ECO:0000259" key="1">
    <source>
        <dbReference type="Pfam" id="PF04194"/>
    </source>
</evidence>
<dbReference type="Pfam" id="PF04194">
    <property type="entry name" value="PDCD2_C"/>
    <property type="match status" value="1"/>
</dbReference>
<evidence type="ECO:0000313" key="2">
    <source>
        <dbReference type="EMBL" id="CDS41389.1"/>
    </source>
</evidence>
<dbReference type="InterPro" id="IPR007320">
    <property type="entry name" value="PDCD2_C"/>
</dbReference>
<sequence length="333" mass="37420">MPDILIGFPDEEVAPTPPTAFDNFIGGQPASLAAPESFPLATLECPNCDGPTSFVMQLYCPVSANDRVLYFFSCPRKDCQVTGCCWRVFRFSSKLPESQTPLQEDLGVVVTNCEWKLDEDDGENDSDVWFDPSSTVNTRRPETSHAITHLISPFKCHYIQVYDETDKDQLEKSQNSDLSDWVLDYQAEAEFVEEDESVEYGNGNDITFTSQYQLHLATRDPRYGCEPVRYAWVGQPIFTTAAPCDEWAPHLKCPRCGGRRVFEVQLFSTLNNYLSKVKEEGASPGVAFDPIWPLQFSTLIVFSCLADCPSEEWVEECALVQTERGESVFSSGN</sequence>
<dbReference type="EMBL" id="LN902841">
    <property type="protein sequence ID" value="CDS41389.1"/>
    <property type="molecule type" value="Genomic_DNA"/>
</dbReference>
<reference evidence="2" key="1">
    <citation type="journal article" date="2013" name="Nature">
        <title>The genomes of four tapeworm species reveal adaptations to parasitism.</title>
        <authorList>
            <person name="Tsai I.J."/>
            <person name="Zarowiecki M."/>
            <person name="Holroyd N."/>
            <person name="Garciarrubio A."/>
            <person name="Sanchez-Flores A."/>
            <person name="Brooks K.L."/>
            <person name="Tracey A."/>
            <person name="Bobes R.J."/>
            <person name="Fragoso G."/>
            <person name="Sciutto E."/>
            <person name="Aslett M."/>
            <person name="Beasley H."/>
            <person name="Bennett H.M."/>
            <person name="Cai J."/>
            <person name="Camicia F."/>
            <person name="Clark R."/>
            <person name="Cucher M."/>
            <person name="De Silva N."/>
            <person name="Day T.A."/>
            <person name="Deplazes P."/>
            <person name="Estrada K."/>
            <person name="Fernandez C."/>
            <person name="Holland P.W."/>
            <person name="Hou J."/>
            <person name="Hu S."/>
            <person name="Huckvale T."/>
            <person name="Hung S.S."/>
            <person name="Kamenetzky L."/>
            <person name="Keane J.A."/>
            <person name="Kiss F."/>
            <person name="Koziol U."/>
            <person name="Lambert O."/>
            <person name="Liu K."/>
            <person name="Luo X."/>
            <person name="Luo Y."/>
            <person name="Macchiaroli N."/>
            <person name="Nichol S."/>
            <person name="Paps J."/>
            <person name="Parkinson J."/>
            <person name="Pouchkina-Stantcheva N."/>
            <person name="Riddiford N."/>
            <person name="Rosenzvit M."/>
            <person name="Salinas G."/>
            <person name="Wasmuth J.D."/>
            <person name="Zamanian M."/>
            <person name="Zheng Y."/>
            <person name="Cai X."/>
            <person name="Soberon X."/>
            <person name="Olson P.D."/>
            <person name="Laclette J.P."/>
            <person name="Brehm K."/>
            <person name="Berriman M."/>
            <person name="Garciarrubio A."/>
            <person name="Bobes R.J."/>
            <person name="Fragoso G."/>
            <person name="Sanchez-Flores A."/>
            <person name="Estrada K."/>
            <person name="Cevallos M.A."/>
            <person name="Morett E."/>
            <person name="Gonzalez V."/>
            <person name="Portillo T."/>
            <person name="Ochoa-Leyva A."/>
            <person name="Jose M.V."/>
            <person name="Sciutto E."/>
            <person name="Landa A."/>
            <person name="Jimenez L."/>
            <person name="Valdes V."/>
            <person name="Carrero J.C."/>
            <person name="Larralde C."/>
            <person name="Morales-Montor J."/>
            <person name="Limon-Lason J."/>
            <person name="Soberon X."/>
            <person name="Laclette J.P."/>
        </authorList>
    </citation>
    <scope>NUCLEOTIDE SEQUENCE [LARGE SCALE GENOMIC DNA]</scope>
</reference>
<dbReference type="GO" id="GO:0006915">
    <property type="term" value="P:apoptotic process"/>
    <property type="evidence" value="ECO:0007669"/>
    <property type="project" value="TreeGrafter"/>
</dbReference>
<evidence type="ECO:0000313" key="3">
    <source>
        <dbReference type="Proteomes" id="UP000017246"/>
    </source>
</evidence>
<proteinExistence type="predicted"/>
<name>A0A068YA43_ECHMU</name>
<dbReference type="eggNOG" id="KOG2061">
    <property type="taxonomic scope" value="Eukaryota"/>
</dbReference>
<accession>A0A068YA43</accession>
<dbReference type="Proteomes" id="UP000017246">
    <property type="component" value="Unassembled WGS sequence"/>
</dbReference>
<organism evidence="2 3">
    <name type="scientific">Echinococcus multilocularis</name>
    <name type="common">Fox tapeworm</name>
    <dbReference type="NCBI Taxonomy" id="6211"/>
    <lineage>
        <taxon>Eukaryota</taxon>
        <taxon>Metazoa</taxon>
        <taxon>Spiralia</taxon>
        <taxon>Lophotrochozoa</taxon>
        <taxon>Platyhelminthes</taxon>
        <taxon>Cestoda</taxon>
        <taxon>Eucestoda</taxon>
        <taxon>Cyclophyllidea</taxon>
        <taxon>Taeniidae</taxon>
        <taxon>Echinococcus</taxon>
    </lineage>
</organism>
<dbReference type="OMA" id="EECALVQ"/>
<keyword evidence="3" id="KW-1185">Reference proteome</keyword>
<dbReference type="STRING" id="6211.A0A068YA43"/>
<gene>
    <name evidence="2" type="ORF">EmuJ_000903700</name>
</gene>
<protein>
    <submittedName>
        <fullName evidence="2">Programmed cell death protein 2</fullName>
    </submittedName>
</protein>
<feature type="domain" description="Programmed cell death protein 2 C-terminal" evidence="1">
    <location>
        <begin position="228"/>
        <end position="321"/>
    </location>
</feature>
<dbReference type="PANTHER" id="PTHR46421">
    <property type="entry name" value="PROGRAMMED CELL DEATH PROTEIN 2-LIKE"/>
    <property type="match status" value="1"/>
</dbReference>